<organism evidence="1 2">
    <name type="scientific">Actinomadura rudentiformis</name>
    <dbReference type="NCBI Taxonomy" id="359158"/>
    <lineage>
        <taxon>Bacteria</taxon>
        <taxon>Bacillati</taxon>
        <taxon>Actinomycetota</taxon>
        <taxon>Actinomycetes</taxon>
        <taxon>Streptosporangiales</taxon>
        <taxon>Thermomonosporaceae</taxon>
        <taxon>Actinomadura</taxon>
    </lineage>
</organism>
<reference evidence="1 2" key="1">
    <citation type="submission" date="2019-09" db="EMBL/GenBank/DDBJ databases">
        <title>Actinomadura physcomitrii sp. nov., a novel actinomycete isolated from moss [Physcomitrium sphaericum (Ludw) Fuernr].</title>
        <authorList>
            <person name="Zhuang X."/>
            <person name="Liu C."/>
        </authorList>
    </citation>
    <scope>NUCLEOTIDE SEQUENCE [LARGE SCALE GENOMIC DNA]</scope>
    <source>
        <strain evidence="1 2">HMC1</strain>
    </source>
</reference>
<name>A0A6H9YJF6_9ACTN</name>
<sequence length="61" mass="6687">MDSLSDCLCGGYGTAGRFTLVWNDFDVARRSWTPEPSDPPVPSLDEVLDVLQRGGVTVECR</sequence>
<evidence type="ECO:0000313" key="2">
    <source>
        <dbReference type="Proteomes" id="UP000468735"/>
    </source>
</evidence>
<evidence type="ECO:0000313" key="1">
    <source>
        <dbReference type="EMBL" id="KAB2341397.1"/>
    </source>
</evidence>
<proteinExistence type="predicted"/>
<dbReference type="AlphaFoldDB" id="A0A6H9YJF6"/>
<dbReference type="EMBL" id="WBMT01000026">
    <property type="protein sequence ID" value="KAB2341397.1"/>
    <property type="molecule type" value="Genomic_DNA"/>
</dbReference>
<dbReference type="Proteomes" id="UP000468735">
    <property type="component" value="Unassembled WGS sequence"/>
</dbReference>
<comment type="caution">
    <text evidence="1">The sequence shown here is derived from an EMBL/GenBank/DDBJ whole genome shotgun (WGS) entry which is preliminary data.</text>
</comment>
<gene>
    <name evidence="1" type="ORF">F8566_42320</name>
</gene>
<protein>
    <submittedName>
        <fullName evidence="1">Uncharacterized protein</fullName>
    </submittedName>
</protein>
<accession>A0A6H9YJF6</accession>
<dbReference type="OrthoDB" id="8859549at2"/>
<keyword evidence="2" id="KW-1185">Reference proteome</keyword>